<name>A0AAV4BSR1_9GAST</name>
<sequence length="74" mass="8256">MPRLSADERGRAIGLIEAGRVFCFDKFMQQLPDYVRAPLANSTTSDYLALAQEADKLFIVTKLNKTSQDSSTFP</sequence>
<dbReference type="EMBL" id="BLXT01005430">
    <property type="protein sequence ID" value="GFO22643.1"/>
    <property type="molecule type" value="Genomic_DNA"/>
</dbReference>
<proteinExistence type="predicted"/>
<protein>
    <submittedName>
        <fullName evidence="1">Uncharacterized protein</fullName>
    </submittedName>
</protein>
<dbReference type="Proteomes" id="UP000735302">
    <property type="component" value="Unassembled WGS sequence"/>
</dbReference>
<evidence type="ECO:0000313" key="2">
    <source>
        <dbReference type="Proteomes" id="UP000735302"/>
    </source>
</evidence>
<reference evidence="1 2" key="1">
    <citation type="journal article" date="2021" name="Elife">
        <title>Chloroplast acquisition without the gene transfer in kleptoplastic sea slugs, Plakobranchus ocellatus.</title>
        <authorList>
            <person name="Maeda T."/>
            <person name="Takahashi S."/>
            <person name="Yoshida T."/>
            <person name="Shimamura S."/>
            <person name="Takaki Y."/>
            <person name="Nagai Y."/>
            <person name="Toyoda A."/>
            <person name="Suzuki Y."/>
            <person name="Arimoto A."/>
            <person name="Ishii H."/>
            <person name="Satoh N."/>
            <person name="Nishiyama T."/>
            <person name="Hasebe M."/>
            <person name="Maruyama T."/>
            <person name="Minagawa J."/>
            <person name="Obokata J."/>
            <person name="Shigenobu S."/>
        </authorList>
    </citation>
    <scope>NUCLEOTIDE SEQUENCE [LARGE SCALE GENOMIC DNA]</scope>
</reference>
<organism evidence="1 2">
    <name type="scientific">Plakobranchus ocellatus</name>
    <dbReference type="NCBI Taxonomy" id="259542"/>
    <lineage>
        <taxon>Eukaryota</taxon>
        <taxon>Metazoa</taxon>
        <taxon>Spiralia</taxon>
        <taxon>Lophotrochozoa</taxon>
        <taxon>Mollusca</taxon>
        <taxon>Gastropoda</taxon>
        <taxon>Heterobranchia</taxon>
        <taxon>Euthyneura</taxon>
        <taxon>Panpulmonata</taxon>
        <taxon>Sacoglossa</taxon>
        <taxon>Placobranchoidea</taxon>
        <taxon>Plakobranchidae</taxon>
        <taxon>Plakobranchus</taxon>
    </lineage>
</organism>
<evidence type="ECO:0000313" key="1">
    <source>
        <dbReference type="EMBL" id="GFO22643.1"/>
    </source>
</evidence>
<accession>A0AAV4BSR1</accession>
<dbReference type="AlphaFoldDB" id="A0AAV4BSR1"/>
<comment type="caution">
    <text evidence="1">The sequence shown here is derived from an EMBL/GenBank/DDBJ whole genome shotgun (WGS) entry which is preliminary data.</text>
</comment>
<gene>
    <name evidence="1" type="ORF">PoB_004914800</name>
</gene>
<keyword evidence="2" id="KW-1185">Reference proteome</keyword>